<name>A0A2C5V296_PSEPU</name>
<evidence type="ECO:0000313" key="1">
    <source>
        <dbReference type="EMBL" id="PHH38679.1"/>
    </source>
</evidence>
<protein>
    <submittedName>
        <fullName evidence="1">Uncharacterized protein</fullName>
    </submittedName>
</protein>
<evidence type="ECO:0000313" key="2">
    <source>
        <dbReference type="Proteomes" id="UP000222460"/>
    </source>
</evidence>
<organism evidence="1 2">
    <name type="scientific">Pseudomonas putida</name>
    <name type="common">Arthrobacter siderocapsulatus</name>
    <dbReference type="NCBI Taxonomy" id="303"/>
    <lineage>
        <taxon>Bacteria</taxon>
        <taxon>Pseudomonadati</taxon>
        <taxon>Pseudomonadota</taxon>
        <taxon>Gammaproteobacteria</taxon>
        <taxon>Pseudomonadales</taxon>
        <taxon>Pseudomonadaceae</taxon>
        <taxon>Pseudomonas</taxon>
    </lineage>
</organism>
<proteinExistence type="predicted"/>
<dbReference type="AlphaFoldDB" id="A0A2C5V296"/>
<comment type="caution">
    <text evidence="1">The sequence shown here is derived from an EMBL/GenBank/DDBJ whole genome shotgun (WGS) entry which is preliminary data.</text>
</comment>
<dbReference type="RefSeq" id="WP_098963796.1">
    <property type="nucleotide sequence ID" value="NZ_PDKZ01000002.1"/>
</dbReference>
<accession>A0A2C5V296</accession>
<sequence length="199" mass="22756">MPEEKVVMYESPEAASIQTLTGWVAADGRFWGNDEHMARWCGATHRRCEKNPGHPIHEIRSYCRQCYEESRLAKFAEMPIKDWAGEPLVIFDGEQYFFDEDSLRDYLIDSDIELADQKLCICEPNMPRELDPSDIFVDDLPEDGEIRDQQLVAAFELLNEMIRQSEPLSWSEGKFAARLPQSLIDEVAAARAAVSEVTP</sequence>
<gene>
    <name evidence="1" type="ORF">CRX57_00315</name>
</gene>
<dbReference type="EMBL" id="PDKZ01000002">
    <property type="protein sequence ID" value="PHH38679.1"/>
    <property type="molecule type" value="Genomic_DNA"/>
</dbReference>
<dbReference type="Proteomes" id="UP000222460">
    <property type="component" value="Unassembled WGS sequence"/>
</dbReference>
<reference evidence="2" key="1">
    <citation type="submission" date="2017-10" db="EMBL/GenBank/DDBJ databases">
        <title>FDA dAtabase for Regulatory Grade micrObial Sequences (FDA-ARGOS): Supporting development and validation of Infectious Disease Dx tests.</title>
        <authorList>
            <person name="Goldberg B."/>
            <person name="Campos J."/>
            <person name="Tallon L."/>
            <person name="Sadzewicz L."/>
            <person name="Ott S."/>
            <person name="Zhao X."/>
            <person name="Nagaraj S."/>
            <person name="Vavikolanu K."/>
            <person name="Aluvathingal J."/>
            <person name="Nadendla S."/>
            <person name="Geyer C."/>
            <person name="Sichtig H."/>
        </authorList>
    </citation>
    <scope>NUCLEOTIDE SEQUENCE [LARGE SCALE GENOMIC DNA]</scope>
    <source>
        <strain evidence="2">FDAARGOS_376</strain>
    </source>
</reference>